<organism evidence="2 3">
    <name type="scientific">Polarella glacialis</name>
    <name type="common">Dinoflagellate</name>
    <dbReference type="NCBI Taxonomy" id="89957"/>
    <lineage>
        <taxon>Eukaryota</taxon>
        <taxon>Sar</taxon>
        <taxon>Alveolata</taxon>
        <taxon>Dinophyceae</taxon>
        <taxon>Suessiales</taxon>
        <taxon>Suessiaceae</taxon>
        <taxon>Polarella</taxon>
    </lineage>
</organism>
<evidence type="ECO:0000256" key="1">
    <source>
        <dbReference type="SAM" id="MobiDB-lite"/>
    </source>
</evidence>
<dbReference type="EMBL" id="CAJNNW010032480">
    <property type="protein sequence ID" value="CAE8713283.1"/>
    <property type="molecule type" value="Genomic_DNA"/>
</dbReference>
<dbReference type="Proteomes" id="UP000626109">
    <property type="component" value="Unassembled WGS sequence"/>
</dbReference>
<evidence type="ECO:0000313" key="3">
    <source>
        <dbReference type="Proteomes" id="UP000626109"/>
    </source>
</evidence>
<feature type="non-terminal residue" evidence="2">
    <location>
        <position position="1"/>
    </location>
</feature>
<name>A0A813KUM5_POLGL</name>
<comment type="caution">
    <text evidence="2">The sequence shown here is derived from an EMBL/GenBank/DDBJ whole genome shotgun (WGS) entry which is preliminary data.</text>
</comment>
<accession>A0A813KUM5</accession>
<proteinExistence type="predicted"/>
<gene>
    <name evidence="2" type="ORF">PGLA2088_LOCUS37437</name>
</gene>
<reference evidence="2" key="1">
    <citation type="submission" date="2021-02" db="EMBL/GenBank/DDBJ databases">
        <authorList>
            <person name="Dougan E. K."/>
            <person name="Rhodes N."/>
            <person name="Thang M."/>
            <person name="Chan C."/>
        </authorList>
    </citation>
    <scope>NUCLEOTIDE SEQUENCE</scope>
</reference>
<evidence type="ECO:0000313" key="2">
    <source>
        <dbReference type="EMBL" id="CAE8713283.1"/>
    </source>
</evidence>
<sequence>WCQHVGGEVSHIAEATGFVNFELSFDPVQQQRVLSPSHCVITWSNRDKGRARYTSSLLSLRIVPEDALPEQIQVGVEVRGKDGESVLCGGEYLEFELLSLPSDAAKQSPLAVASGPVRVNPETKQREFMRIDLGRCLRQIVADVIDDPKHKGQKLCRQRWWICVRVLRLVCSANSLSCAALDEVGVAPLEWVLCILDERIAAAASTGTNEPSIDELAKFIDGGAKKAKPKKKPSAGARVIEVDAVGEKSGTEDVGVSDVPAMPRIASSRGAIRPAPPPGWSRTVDLAPSLIDAWRDLAGCDVRHVAESTGFVHFAVSRDEERKCREVTPSSYVLAFPRVAPGQRYQSALLTIKLVDDKFLEELGGARACRTPGQGDKASDSESLLFELFSKQDESVDMTPLRFTAGPVRINAETGQRESMRLDLGSCVHWATPDIVDGTLGGRQQRLLRQRWSLSLETLKLVCVANELDCSGLESKNGPPFEWVVCLVDERLPAGGRALELPAGVSAQQLRLIAESLSSQSPADNASAEAVQRLDQEEGPPAEKVTKPKSKKKAKVNPSRSSFLAVGDFVKAEWQLEKEQAIPLMTCQDWEGDECIFNKTSFKDALTNGGVLSTSASSRFSTKARLMFSMKALVGDGGGEDEDAFDQTESEYEEEYFGEYASSGEETTDGIFAETRSAGGGGFGGTAVAWFLSGGRQSISHVAEVAFQNREKGRQRSVTLRLSISAGRSP</sequence>
<feature type="region of interest" description="Disordered" evidence="1">
    <location>
        <begin position="521"/>
        <end position="556"/>
    </location>
</feature>
<dbReference type="AlphaFoldDB" id="A0A813KUM5"/>
<protein>
    <submittedName>
        <fullName evidence="2">Uncharacterized protein</fullName>
    </submittedName>
</protein>